<dbReference type="InterPro" id="IPR001846">
    <property type="entry name" value="VWF_type-D"/>
</dbReference>
<dbReference type="Pfam" id="PF00094">
    <property type="entry name" value="VWD"/>
    <property type="match status" value="13"/>
</dbReference>
<evidence type="ECO:0000256" key="2">
    <source>
        <dbReference type="ARBA" id="ARBA00022475"/>
    </source>
</evidence>
<dbReference type="STRING" id="8128.ENSONIP00000056073"/>
<keyword evidence="2" id="KW-1003">Cell membrane</keyword>
<feature type="domain" description="VWFD" evidence="9">
    <location>
        <begin position="2765"/>
        <end position="2942"/>
    </location>
</feature>
<feature type="domain" description="VWFD" evidence="9">
    <location>
        <begin position="878"/>
        <end position="1057"/>
    </location>
</feature>
<dbReference type="PROSITE" id="PS51233">
    <property type="entry name" value="VWFD"/>
    <property type="match status" value="12"/>
</dbReference>
<feature type="domain" description="VWFD" evidence="9">
    <location>
        <begin position="4241"/>
        <end position="4359"/>
    </location>
</feature>
<evidence type="ECO:0000256" key="7">
    <source>
        <dbReference type="ARBA" id="ARBA00023180"/>
    </source>
</evidence>
<dbReference type="eggNOG" id="KOG1216">
    <property type="taxonomic scope" value="Eukaryota"/>
</dbReference>
<keyword evidence="4" id="KW-0677">Repeat</keyword>
<feature type="region of interest" description="Disordered" evidence="8">
    <location>
        <begin position="652"/>
        <end position="698"/>
    </location>
</feature>
<dbReference type="InterPro" id="IPR025615">
    <property type="entry name" value="TILa_dom"/>
</dbReference>
<dbReference type="InterPro" id="IPR052749">
    <property type="entry name" value="Alpha-tectorin"/>
</dbReference>
<evidence type="ECO:0000313" key="11">
    <source>
        <dbReference type="Proteomes" id="UP000005207"/>
    </source>
</evidence>
<evidence type="ECO:0000256" key="8">
    <source>
        <dbReference type="SAM" id="MobiDB-lite"/>
    </source>
</evidence>
<dbReference type="InterPro" id="IPR014853">
    <property type="entry name" value="VWF/SSPO/ZAN-like_Cys-rich_dom"/>
</dbReference>
<dbReference type="InterPro" id="IPR002919">
    <property type="entry name" value="TIL_dom"/>
</dbReference>
<keyword evidence="11" id="KW-1185">Reference proteome</keyword>
<proteinExistence type="predicted"/>
<dbReference type="PANTHER" id="PTHR46160:SF9">
    <property type="entry name" value="PROTEIN PRY2-RELATED"/>
    <property type="match status" value="1"/>
</dbReference>
<accession>I3KI08</accession>
<dbReference type="PANTHER" id="PTHR46160">
    <property type="entry name" value="ALPHA-TECTORIN-RELATED"/>
    <property type="match status" value="1"/>
</dbReference>
<feature type="domain" description="VWFD" evidence="9">
    <location>
        <begin position="2027"/>
        <end position="2208"/>
    </location>
</feature>
<dbReference type="GeneTree" id="ENSGT00950000183155"/>
<evidence type="ECO:0000256" key="3">
    <source>
        <dbReference type="ARBA" id="ARBA00022729"/>
    </source>
</evidence>
<evidence type="ECO:0000256" key="5">
    <source>
        <dbReference type="ARBA" id="ARBA00023136"/>
    </source>
</evidence>
<dbReference type="Gene3D" id="2.10.25.10">
    <property type="entry name" value="Laminin"/>
    <property type="match status" value="9"/>
</dbReference>
<feature type="domain" description="VWFD" evidence="9">
    <location>
        <begin position="1266"/>
        <end position="1444"/>
    </location>
</feature>
<dbReference type="HOGENOM" id="CLU_223669_0_0_1"/>
<dbReference type="GO" id="GO:0031012">
    <property type="term" value="C:extracellular matrix"/>
    <property type="evidence" value="ECO:0007669"/>
    <property type="project" value="TreeGrafter"/>
</dbReference>
<dbReference type="Ensembl" id="ENSONIT00000020771.2">
    <property type="protein sequence ID" value="ENSONIP00000020753.2"/>
    <property type="gene ID" value="ENSONIG00000016477.2"/>
</dbReference>
<dbReference type="Pfam" id="PF08742">
    <property type="entry name" value="C8"/>
    <property type="match status" value="11"/>
</dbReference>
<feature type="compositionally biased region" description="Polar residues" evidence="8">
    <location>
        <begin position="667"/>
        <end position="691"/>
    </location>
</feature>
<dbReference type="InterPro" id="IPR000742">
    <property type="entry name" value="EGF"/>
</dbReference>
<dbReference type="OMA" id="QCNHPCK"/>
<dbReference type="SMART" id="SM00216">
    <property type="entry name" value="VWD"/>
    <property type="match status" value="11"/>
</dbReference>
<feature type="domain" description="VWFD" evidence="9">
    <location>
        <begin position="2398"/>
        <end position="2576"/>
    </location>
</feature>
<dbReference type="GO" id="GO:0005615">
    <property type="term" value="C:extracellular space"/>
    <property type="evidence" value="ECO:0007669"/>
    <property type="project" value="TreeGrafter"/>
</dbReference>
<evidence type="ECO:0000256" key="6">
    <source>
        <dbReference type="ARBA" id="ARBA00023157"/>
    </source>
</evidence>
<feature type="domain" description="VWFD" evidence="9">
    <location>
        <begin position="3849"/>
        <end position="4032"/>
    </location>
</feature>
<dbReference type="InterPro" id="IPR001007">
    <property type="entry name" value="VWF_dom"/>
</dbReference>
<evidence type="ECO:0000256" key="4">
    <source>
        <dbReference type="ARBA" id="ARBA00022737"/>
    </source>
</evidence>
<keyword evidence="6" id="KW-1015">Disulfide bond</keyword>
<sequence length="4359" mass="474893">MIRLPFSTGSNGIQIFYSSLRSVIIRTSFGVTVQTVWPHFVRVTAPGCNNGFILNGDQCVPPTSCGCYHQGRYRESGEQFWDGEECQSLCTCNGTTGNVHCTPNSCGPQESCRVVEGEFGCHPNPHGTCYASGDPHYFTFDHKAYDFQGTCRYTLVTLCNATDELSQFSVEAKNEAWNGLTVSVTAEVFVNVWGYHLHMSRDNIGVVKVNGITQNLPILLNGSQVSIFASGFQTIVNTDFGLSVMYDGWIKPMSLFYLTVLIKRGKTCGLCGNFNGNSNDDFYTPSGVTVASPDEFGQAWKVPGNYTCSDGCGSSCPRCANEQPARDQCEVIQAADGPFSFCHEVVHPAPYFNDCVFDVCVAGNQGHDLLCRALETYVRACHSANVRIYPWRQNTTCTLDCPANSHYELCGTDCGHTCARSNDSTCEQACSEGCFCDEGYRRSGTSCVPVARCGCQHNGFYYNAGESFWTDGCSHRCECHAPNDLRCSAESCTPAQQCSIRDGQLGCYDAMSTCTVWGDPHYITFDGAVAHFQGTCSYIIAESTNHGTNETQFQVIATNNHRGNNRVSFVSAVDIYLSNYPESVHIRIGPNKRAMVNGGEVSLPTTAGTLAQVVREGSYIIVDALDLVVQFDGQSTLLVRIAQNRQNRVTGMCGNFNGDSGDDKVSPSGTPAQNDNDFGQSWKSTRSQPGCGSTDEDDDGLNDCTFREEYSQLCSVITNTTGPFSACHLHSDPEPFFTSCVYDLCLYTPANGMLCSAVSAYERTCSVLGLVIPDWRSGLLCASTLAARYQTTHGPVPVRGPGVGDRCHRPYITHDSYIDPLRELTQYTIIPNHTAGETCAQKCTCTSTGLQCRNQPCSFSQICQQTSFQFSCQTVPRGTCTISGDPHYYTFDDTVFHFQGTCTYVLSEQCNSGLPYYRVEGKNEHRGSTRVSWTRLVKVHVYNDTIELVKGRRGQAKVNGNFASTPFSLSNDTVQVYESGFSVFVSTDFGLVVSYDTNHYVQISLPYTYQNATCGLCGNFNGIRRDDFQTREGEVVSSDVVFANSWQASGDDEPGCGPQCGGLDCAVCTVEETALYSNTGHCGILSSSSGPFAACHQQLPPQSFADSCVYDLCVGGGYQPILCQALSVYASQCQQNGVQLPSWRRPGFCEIPCPANSHFESEGTGCPATCVNPNSTHNCPLPPQESCICDSGYILSGGVCVPHAECGCSFEGRYYRSGQTVILDKNCGRHCSCSYGSMTCQSHGCGPLESCKVEDGERGCRPNSYETCWIRGPGSYQTFDGLTYQYPGACRLTLTKVMGLSSHPNFMVTAEKLPRGQEGFVRILHFEAEGIHVSIEMTRNSKVKVNGQLIRLPFSTPSNRIQLFHSSIYSVIIRTSFGVTVQTVWPHFVRVTAPGVYNGSLGGLCGNYNGHPHDDFRTPIGFLVNSSQDFGDSWRDGSLAAHCVESMNQNSTTNYNSSEYCGILSSPDGPFVPCWSEVDPRQQVDVCVEITRGSSDPASTLCDVLRDYALMCQQKGVALGQWRDATGCALTCPSNSHYELCGTSCPSACPSLSFPFTCDTVCQEGCQCNSGFILNGDQCVPPTSCGCYHQGCYHQGGEQFWDGEECQSLCTCNGNTGNVRCTPNSCGPQESCRVVEGEFGCHPNPHGTCSASGDPHYITFDRKAYDFQGTCRYVLVTLCNATDELSQFSVEAKNEALNGRPLSTVAEVFVNVWGYDVHMSRDRRGLVNGVTRNLPIILNEGNVSIYATGTQILVSTNFGLSVTYNGYSAVFISVPPNYREKICGLCGNFNGNPNDDFHTPSGMIVTSPDEFGRAWKVPGNYTCNDSCGSSCPQCTNEQPARDQCEVIQAADGPFSFCHEEVDPAPYFNDCVFDVCLSGIQGHDLLCSAIESYVRACQSANVRIYPWRENTTCTLDCPANSHYELCGTDCGHTCASSIDETCEQFCSEGCFCDEGFIKSGTRCVPVESCGCQYDGFYYDAGESFWTDGCSQRCECHAPNDLRCSAASCTPEQQCSIRDGQLGCYDAMSTCTVWGDPHYITFDGAVAHFQGTCSYIIAESTNHGTNETQFQVIATNNHRGNNRVSFVSAVDIYLSNHPESVYIRIGPNKRVTVDGVTRNLPIVLNEGNVSIYATGTQILVSTNFGLSVTYNGYSAVFISVPPNYREKICGLCGNFNGNPNDDFHTPSGMIVTSPDEFGRAWKVPGNYTCNDGCGSACPQCTNEQHLMGPSNFCHEEVDPAPYFNDCVFDVCLSGNQGHDLLCSAIESYVSACQSANVRIYPWRENATCTLDCPANSHYELCGTDCGHTCASSIDETCEQFCSEGCFCDEGFIKSGTRCVPVESCGCQYDGFYYDSFWTDGCSQRCECHAPNDLRCSAASCTPEQQCSIRNGQLGCYDAMSTCTVWGDPHYITFDGAVAHFQGTCSYIIAESTNHGTNETQFQVIATNNHRGNNRVSFVSAVDIYLSNHPESVHIRIGPNKRVNGNDVSLPTTVGILAQVVRQGSYIVVDASDLLVQFDGQSTLLVRLGQNRHDRVTGMCGNSNNDPSDDKVLPNGTLAQNDNYFGHSWKSPTSQPGCGSTDEDDDGLNDCTFREEYSQLCSVITNTTGPFSACHLHSDPEPFFSSCVYDLCLYTPANGMLCSAVSAYERTCSVLGLDIPDWQGTLLPSYLLQLIRGNTKAFSPACPGSAPGPPPGGTCPEHLTQELFFYCFKGLPVQLGDSFWSDRTCAQKCTCTASGLQCRNQPCSFSQICQQTSFQFSCQTVQRRTCTISGDPHYYTFDNQVFHFQGTCAYVLSEQCNSGLPYYRVEGKNEHRGSTRVSWTRLVKVHVYNDTIELVKGRRGEVNGNFASTPFSLSNDTVQVYESGFSVVVSTDFGLMVSYDTNHYVQISVPYTYQNATCGLCGNFNNQPQDDFRTRQGELVSSDVVFADSWRASEDDDPGCGPQCAGLACAGCTAQQTALYSNTDHCGILSSSSGPFAACHQQLPPRSFVDSCVYDLCVGGGYQPILCQALSVYASQCQQNGIQLQSWRRPGFCEIPCPANSHFESEGTGCPATCINPNSTHNCPLPAQESCICDSGYILSGGVCVPHAECGCSFEGRYYRSGQTVILDENCGRRCSCSYGSMTCQPHGCGSFESCRVEDGERGCRPNSYETCWIRGPGSYQTFDGLTYQYPGACRLTLAKVMGLSSHPHFMVTAEKVPRGQQDFSNVLKFEAEGTQVSIFHSSIYSVIIRTSFGVTVQTVWPHLVRVTAPGVYSGSLGGLCGDYNGHPHDDFRTPNGVLVNSSQDFGDSWRDGSLAAHCVESMNQNSTTNYNSREYCGILSSPDGPFVPCWSVVDPRQQVDVCVEIMRGSSDPASTLCDALRDYALMCQQRGVALGQWRDATGCALTCPSNSHYELCGTSCPSACPSLSFPFTCDTVCQEGCQCNNGFILNGDQCVPPTSCGCYHQGRYRESGEQFWDSEECQSLCTCNGTTGNVRCTPNSCGPQESCRVVEGEFGCHPNPHGTCSASGDPHYITFDRKAYDFQGTCRYTLVTLCNATDELNQFSVEAKNEALNGRPLSTVAEVFVNVWGYDVHMSRDRRGLVDGVTRNLPIILNEGNVSIYATGTQILVSTNFGLSVTYNGYSAVFISLPPNYREKICGLCGNFNGNPNDDFHTPSGTIVTSPDEFGRAWKVPGNYTCNDGCGSSCPQCTNEQPARDQCEVIQAADGPFSFCHEEVDPAPYFNDCVFDVCLSGIQGHDLLCSAIESYVSACQSANVRIYPWRENTTCTLDCPANSHYELCGTDCGHTCASSIDETCEQFCSEGCFCDEGFIKSGTRCVPVESCGCQYDGFYYDAGESFWTDGCSQRCECHAPNDLRCSAASCTPAQECSIRDGQLGCYDAMSTCTVWGDPHYITFDGAVAHFQGTCSYIITESTNHDIVFSLVAFAGFLQVNGNFASTPFSLRNDTVQVYESGFSVFVSTDFGLVVSYDTNHYVQISLPYTYQNATCGLCGNFNGIRRDDFQTREGEVVSSDVVFANSWQASGDDEPGCGPQCAGLDCAVCTVEETALYSNTDHCGILSSSSGPFAACHQQLPPQSFADSCVYDLCVGGGYQPILCQALSVYASQCQQNGVQLPSWRRPGFCEIPCPANSHFESEGTGCPATCVNPNSTHNCPLPSQESCICDSGYILSGGVCVPHAECGCSFEGRYYRSGQTVILDENCGRRCSCSYGSMTCQSHGCGPLESCKVEDGERGCRPNSYETCWIRGPGSYQTFDGLTYQYPGACRLTLAKVMGLSSHPHFMVTAEKVPRGQQGFAGILHFEAEGIHVSIEMARNSKVKVSEWNTYLKLCSSFNYLFMCTRTQYCLSLVNCKKLDDPTG</sequence>
<dbReference type="Proteomes" id="UP000005207">
    <property type="component" value="Unplaced"/>
</dbReference>
<dbReference type="SMART" id="SM00181">
    <property type="entry name" value="EGF"/>
    <property type="match status" value="9"/>
</dbReference>
<evidence type="ECO:0000259" key="9">
    <source>
        <dbReference type="PROSITE" id="PS51233"/>
    </source>
</evidence>
<dbReference type="SUPFAM" id="SSF57567">
    <property type="entry name" value="Serine protease inhibitors"/>
    <property type="match status" value="9"/>
</dbReference>
<dbReference type="Pfam" id="PF12714">
    <property type="entry name" value="TILa"/>
    <property type="match status" value="7"/>
</dbReference>
<reference evidence="10" key="1">
    <citation type="submission" date="2025-08" db="UniProtKB">
        <authorList>
            <consortium name="Ensembl"/>
        </authorList>
    </citation>
    <scope>IDENTIFICATION</scope>
</reference>
<comment type="subcellular location">
    <subcellularLocation>
        <location evidence="1">Cell membrane</location>
    </subcellularLocation>
</comment>
<evidence type="ECO:0000313" key="10">
    <source>
        <dbReference type="Ensembl" id="ENSONIP00000020753.2"/>
    </source>
</evidence>
<evidence type="ECO:0000256" key="1">
    <source>
        <dbReference type="ARBA" id="ARBA00004236"/>
    </source>
</evidence>
<keyword evidence="3" id="KW-0732">Signal</keyword>
<gene>
    <name evidence="10" type="primary">LOC100692149</name>
</gene>
<feature type="domain" description="VWFD" evidence="9">
    <location>
        <begin position="3504"/>
        <end position="3681"/>
    </location>
</feature>
<dbReference type="SMART" id="SM00832">
    <property type="entry name" value="C8"/>
    <property type="match status" value="11"/>
</dbReference>
<dbReference type="SMART" id="SM00215">
    <property type="entry name" value="VWC_out"/>
    <property type="match status" value="10"/>
</dbReference>
<organism evidence="10 11">
    <name type="scientific">Oreochromis niloticus</name>
    <name type="common">Nile tilapia</name>
    <name type="synonym">Tilapia nilotica</name>
    <dbReference type="NCBI Taxonomy" id="8128"/>
    <lineage>
        <taxon>Eukaryota</taxon>
        <taxon>Metazoa</taxon>
        <taxon>Chordata</taxon>
        <taxon>Craniata</taxon>
        <taxon>Vertebrata</taxon>
        <taxon>Euteleostomi</taxon>
        <taxon>Actinopterygii</taxon>
        <taxon>Neopterygii</taxon>
        <taxon>Teleostei</taxon>
        <taxon>Neoteleostei</taxon>
        <taxon>Acanthomorphata</taxon>
        <taxon>Ovalentaria</taxon>
        <taxon>Cichlomorphae</taxon>
        <taxon>Cichliformes</taxon>
        <taxon>Cichlidae</taxon>
        <taxon>African cichlids</taxon>
        <taxon>Pseudocrenilabrinae</taxon>
        <taxon>Oreochromini</taxon>
        <taxon>Oreochromis</taxon>
    </lineage>
</organism>
<dbReference type="InterPro" id="IPR036084">
    <property type="entry name" value="Ser_inhib-like_sf"/>
</dbReference>
<dbReference type="CDD" id="cd19941">
    <property type="entry name" value="TIL"/>
    <property type="match status" value="9"/>
</dbReference>
<name>I3KI08_ORENI</name>
<dbReference type="InParanoid" id="I3KI08"/>
<feature type="domain" description="VWFD" evidence="9">
    <location>
        <begin position="512"/>
        <end position="692"/>
    </location>
</feature>
<reference evidence="10" key="2">
    <citation type="submission" date="2025-09" db="UniProtKB">
        <authorList>
            <consortium name="Ensembl"/>
        </authorList>
    </citation>
    <scope>IDENTIFICATION</scope>
</reference>
<protein>
    <recommendedName>
        <fullName evidence="9">VWFD domain-containing protein</fullName>
    </recommendedName>
</protein>
<feature type="domain" description="VWFD" evidence="9">
    <location>
        <begin position="127"/>
        <end position="309"/>
    </location>
</feature>
<feature type="domain" description="VWFD" evidence="9">
    <location>
        <begin position="1647"/>
        <end position="1824"/>
    </location>
</feature>
<feature type="domain" description="VWFD" evidence="9">
    <location>
        <begin position="3089"/>
        <end position="3301"/>
    </location>
</feature>
<keyword evidence="5" id="KW-0472">Membrane</keyword>
<keyword evidence="7" id="KW-0325">Glycoprotein</keyword>
<dbReference type="Pfam" id="PF01826">
    <property type="entry name" value="TIL"/>
    <property type="match status" value="9"/>
</dbReference>